<dbReference type="EC" id="4.2.1.7" evidence="5"/>
<dbReference type="InterPro" id="IPR052172">
    <property type="entry name" value="UxaA_altronate/galactarate_dh"/>
</dbReference>
<dbReference type="InterPro" id="IPR048332">
    <property type="entry name" value="GD_AH_C"/>
</dbReference>
<comment type="caution">
    <text evidence="5">The sequence shown here is derived from an EMBL/GenBank/DDBJ whole genome shotgun (WGS) entry which is preliminary data.</text>
</comment>
<dbReference type="PANTHER" id="PTHR30536:SF5">
    <property type="entry name" value="ALTRONATE DEHYDRATASE"/>
    <property type="match status" value="1"/>
</dbReference>
<name>A0ABT9XGT7_9BACL</name>
<dbReference type="PANTHER" id="PTHR30536">
    <property type="entry name" value="ALTRONATE/GALACTARATE DEHYDRATASE"/>
    <property type="match status" value="1"/>
</dbReference>
<protein>
    <submittedName>
        <fullName evidence="5">Altronate dehydratase large subunit</fullName>
        <ecNumber evidence="5">4.2.1.7</ecNumber>
    </submittedName>
</protein>
<organism evidence="5 6">
    <name type="scientific">Alicyclobacillus cycloheptanicus</name>
    <dbReference type="NCBI Taxonomy" id="1457"/>
    <lineage>
        <taxon>Bacteria</taxon>
        <taxon>Bacillati</taxon>
        <taxon>Bacillota</taxon>
        <taxon>Bacilli</taxon>
        <taxon>Bacillales</taxon>
        <taxon>Alicyclobacillaceae</taxon>
        <taxon>Alicyclobacillus</taxon>
    </lineage>
</organism>
<reference evidence="5 6" key="1">
    <citation type="submission" date="2023-07" db="EMBL/GenBank/DDBJ databases">
        <title>Genomic Encyclopedia of Type Strains, Phase IV (KMG-IV): sequencing the most valuable type-strain genomes for metagenomic binning, comparative biology and taxonomic classification.</title>
        <authorList>
            <person name="Goeker M."/>
        </authorList>
    </citation>
    <scope>NUCLEOTIDE SEQUENCE [LARGE SCALE GENOMIC DNA]</scope>
    <source>
        <strain evidence="5 6">DSM 4006</strain>
    </source>
</reference>
<sequence length="385" mass="41682">MNIMGYRRADGRIGVRNHVLVLPVSYEMNQVADRIVRQVPDSVTFRNQHGIDQSGDDLRQTLRVYEGFATHPNIHGVIILGWGHEPYDLQSIAATAEAAGKSVELIVLEQVGGMRRAIELGVARTRQMVRDRDAVQREPVPLSEIILGTECGGSDACSGISANPALGVTSDLLVNAGGTSILSETTELMGAEHLLAERAVSREVGDRILYIVRRMEQNAMKMGVDIRGAQPAPGNIEGGITTIEEKSLGCIHKAGHSPIQEVVEYAERPTKKGLIVMDTPGHDIEQMTGMVAGGAQIAIFTTGRGTPTGCAIAPVIKVSSNSFTYQRMQDHIDLNAGTVIDGTETVQQVGERLFQLMLNVLSGQQTKAERLGHREFGIYRIGQSL</sequence>
<feature type="domain" description="D-galactarate/Altronate dehydratase C-terminal" evidence="4">
    <location>
        <begin position="142"/>
        <end position="383"/>
    </location>
</feature>
<evidence type="ECO:0000259" key="3">
    <source>
        <dbReference type="Pfam" id="PF04295"/>
    </source>
</evidence>
<evidence type="ECO:0000313" key="5">
    <source>
        <dbReference type="EMBL" id="MDQ0189518.1"/>
    </source>
</evidence>
<keyword evidence="6" id="KW-1185">Reference proteome</keyword>
<dbReference type="InterPro" id="IPR007392">
    <property type="entry name" value="GD_AH_second"/>
</dbReference>
<evidence type="ECO:0000259" key="4">
    <source>
        <dbReference type="Pfam" id="PF20629"/>
    </source>
</evidence>
<evidence type="ECO:0000256" key="1">
    <source>
        <dbReference type="ARBA" id="ARBA00010986"/>
    </source>
</evidence>
<comment type="similarity">
    <text evidence="1">Belongs to the UxaA family.</text>
</comment>
<gene>
    <name evidence="5" type="ORF">J2S03_001350</name>
</gene>
<dbReference type="GO" id="GO:0008789">
    <property type="term" value="F:altronate dehydratase activity"/>
    <property type="evidence" value="ECO:0007669"/>
    <property type="project" value="UniProtKB-EC"/>
</dbReference>
<dbReference type="EMBL" id="JAUSTP010000008">
    <property type="protein sequence ID" value="MDQ0189518.1"/>
    <property type="molecule type" value="Genomic_DNA"/>
</dbReference>
<dbReference type="Proteomes" id="UP001232973">
    <property type="component" value="Unassembled WGS sequence"/>
</dbReference>
<accession>A0ABT9XGT7</accession>
<dbReference type="Pfam" id="PF20629">
    <property type="entry name" value="GD_AH_C"/>
    <property type="match status" value="1"/>
</dbReference>
<keyword evidence="2 5" id="KW-0456">Lyase</keyword>
<evidence type="ECO:0000256" key="2">
    <source>
        <dbReference type="ARBA" id="ARBA00023239"/>
    </source>
</evidence>
<feature type="domain" description="D-galactarate/Altronate dehydratase second" evidence="3">
    <location>
        <begin position="5"/>
        <end position="130"/>
    </location>
</feature>
<dbReference type="Pfam" id="PF04295">
    <property type="entry name" value="GD_AH_second"/>
    <property type="match status" value="1"/>
</dbReference>
<proteinExistence type="inferred from homology"/>
<evidence type="ECO:0000313" key="6">
    <source>
        <dbReference type="Proteomes" id="UP001232973"/>
    </source>
</evidence>